<accession>A0A9P9EE39</accession>
<dbReference type="InterPro" id="IPR010497">
    <property type="entry name" value="Epoxide_hydro_N"/>
</dbReference>
<comment type="caution">
    <text evidence="6">The sequence shown here is derived from an EMBL/GenBank/DDBJ whole genome shotgun (WGS) entry which is preliminary data.</text>
</comment>
<dbReference type="EMBL" id="JAGMWT010000002">
    <property type="protein sequence ID" value="KAH7136180.1"/>
    <property type="molecule type" value="Genomic_DNA"/>
</dbReference>
<dbReference type="GO" id="GO:0097176">
    <property type="term" value="P:epoxide metabolic process"/>
    <property type="evidence" value="ECO:0007669"/>
    <property type="project" value="TreeGrafter"/>
</dbReference>
<keyword evidence="3 6" id="KW-0378">Hydrolase</keyword>
<comment type="similarity">
    <text evidence="1">Belongs to the peptidase S33 family.</text>
</comment>
<evidence type="ECO:0000313" key="7">
    <source>
        <dbReference type="Proteomes" id="UP000700596"/>
    </source>
</evidence>
<feature type="active site" description="Nucleophile" evidence="4">
    <location>
        <position position="179"/>
    </location>
</feature>
<organism evidence="6 7">
    <name type="scientific">Dendryphion nanum</name>
    <dbReference type="NCBI Taxonomy" id="256645"/>
    <lineage>
        <taxon>Eukaryota</taxon>
        <taxon>Fungi</taxon>
        <taxon>Dikarya</taxon>
        <taxon>Ascomycota</taxon>
        <taxon>Pezizomycotina</taxon>
        <taxon>Dothideomycetes</taxon>
        <taxon>Pleosporomycetidae</taxon>
        <taxon>Pleosporales</taxon>
        <taxon>Torulaceae</taxon>
        <taxon>Dendryphion</taxon>
    </lineage>
</organism>
<name>A0A9P9EE39_9PLEO</name>
<dbReference type="PIRSF" id="PIRSF001112">
    <property type="entry name" value="Epoxide_hydrolase"/>
    <property type="match status" value="1"/>
</dbReference>
<evidence type="ECO:0000256" key="4">
    <source>
        <dbReference type="PIRSR" id="PIRSR001112-1"/>
    </source>
</evidence>
<gene>
    <name evidence="6" type="ORF">B0J11DRAFT_611993</name>
</gene>
<dbReference type="PANTHER" id="PTHR21661:SF35">
    <property type="entry name" value="EPOXIDE HYDROLASE"/>
    <property type="match status" value="1"/>
</dbReference>
<evidence type="ECO:0000256" key="3">
    <source>
        <dbReference type="ARBA" id="ARBA00022801"/>
    </source>
</evidence>
<proteinExistence type="inferred from homology"/>
<feature type="active site" description="Proton donor" evidence="4">
    <location>
        <position position="314"/>
    </location>
</feature>
<feature type="active site" description="Proton acceptor" evidence="4">
    <location>
        <position position="369"/>
    </location>
</feature>
<keyword evidence="2" id="KW-0058">Aromatic hydrocarbons catabolism</keyword>
<feature type="domain" description="Epoxide hydrolase N-terminal" evidence="5">
    <location>
        <begin position="4"/>
        <end position="114"/>
    </location>
</feature>
<dbReference type="OrthoDB" id="7130006at2759"/>
<dbReference type="InterPro" id="IPR029058">
    <property type="entry name" value="AB_hydrolase_fold"/>
</dbReference>
<evidence type="ECO:0000313" key="6">
    <source>
        <dbReference type="EMBL" id="KAH7136180.1"/>
    </source>
</evidence>
<dbReference type="GO" id="GO:0004301">
    <property type="term" value="F:epoxide hydrolase activity"/>
    <property type="evidence" value="ECO:0007669"/>
    <property type="project" value="TreeGrafter"/>
</dbReference>
<dbReference type="PRINTS" id="PR00412">
    <property type="entry name" value="EPOXHYDRLASE"/>
</dbReference>
<protein>
    <submittedName>
        <fullName evidence="6">Alpha/Beta hydrolase protein</fullName>
    </submittedName>
</protein>
<dbReference type="Gene3D" id="3.40.50.1820">
    <property type="entry name" value="alpha/beta hydrolase"/>
    <property type="match status" value="1"/>
</dbReference>
<dbReference type="AlphaFoldDB" id="A0A9P9EE39"/>
<evidence type="ECO:0000259" key="5">
    <source>
        <dbReference type="Pfam" id="PF06441"/>
    </source>
</evidence>
<dbReference type="InterPro" id="IPR000639">
    <property type="entry name" value="Epox_hydrolase-like"/>
</dbReference>
<dbReference type="PANTHER" id="PTHR21661">
    <property type="entry name" value="EPOXIDE HYDROLASE 1-RELATED"/>
    <property type="match status" value="1"/>
</dbReference>
<sequence length="406" mass="45079">MSTIAPFAISISDEKLVRLNQKLALTDFPDECTDVEGWCHGTPLSEVQRLTNHWKTNFNWRAAEAKLNQFPQYTLDVSVPNFGSQQVHFIHQPSQNKAAIPLLFVHGWPGSFIEATRIIPELVRDDISPSFHVVAPSLIDFGFSSGSKSKDFSIPQQAEVLHKVMLALGYDEYIVQGGDLGYLIARFLALKYGPKHVKAHHVNNVAPGEPNADAHPELHAKVQSSQLSEGELAGLGRTEVFSKEGNGYYKKQATKPQTVGYFMADSPVGLLAWLLECLHDWVDGYDWTDDEILTWISIYYFSSAGPAASSYVYYAIEHAEVSPFLEAQRYIEVPLGISRFPGDLILLPKLWNHTLGPVVFEKEHESGGHFAAWENPVAIVDDLRTMFGKNGGAFGVVTGKSGYVDE</sequence>
<dbReference type="Pfam" id="PF06441">
    <property type="entry name" value="EHN"/>
    <property type="match status" value="1"/>
</dbReference>
<reference evidence="6" key="1">
    <citation type="journal article" date="2021" name="Nat. Commun.">
        <title>Genetic determinants of endophytism in the Arabidopsis root mycobiome.</title>
        <authorList>
            <person name="Mesny F."/>
            <person name="Miyauchi S."/>
            <person name="Thiergart T."/>
            <person name="Pickel B."/>
            <person name="Atanasova L."/>
            <person name="Karlsson M."/>
            <person name="Huettel B."/>
            <person name="Barry K.W."/>
            <person name="Haridas S."/>
            <person name="Chen C."/>
            <person name="Bauer D."/>
            <person name="Andreopoulos W."/>
            <person name="Pangilinan J."/>
            <person name="LaButti K."/>
            <person name="Riley R."/>
            <person name="Lipzen A."/>
            <person name="Clum A."/>
            <person name="Drula E."/>
            <person name="Henrissat B."/>
            <person name="Kohler A."/>
            <person name="Grigoriev I.V."/>
            <person name="Martin F.M."/>
            <person name="Hacquard S."/>
        </authorList>
    </citation>
    <scope>NUCLEOTIDE SEQUENCE</scope>
    <source>
        <strain evidence="6">MPI-CAGE-CH-0243</strain>
    </source>
</reference>
<dbReference type="InterPro" id="IPR016292">
    <property type="entry name" value="Epoxide_hydrolase"/>
</dbReference>
<evidence type="ECO:0000256" key="2">
    <source>
        <dbReference type="ARBA" id="ARBA00022797"/>
    </source>
</evidence>
<dbReference type="SUPFAM" id="SSF53474">
    <property type="entry name" value="alpha/beta-Hydrolases"/>
    <property type="match status" value="1"/>
</dbReference>
<keyword evidence="7" id="KW-1185">Reference proteome</keyword>
<dbReference type="Proteomes" id="UP000700596">
    <property type="component" value="Unassembled WGS sequence"/>
</dbReference>
<evidence type="ECO:0000256" key="1">
    <source>
        <dbReference type="ARBA" id="ARBA00010088"/>
    </source>
</evidence>